<dbReference type="InterPro" id="IPR001387">
    <property type="entry name" value="Cro/C1-type_HTH"/>
</dbReference>
<dbReference type="Gene3D" id="1.10.260.40">
    <property type="entry name" value="lambda repressor-like DNA-binding domains"/>
    <property type="match status" value="1"/>
</dbReference>
<dbReference type="AlphaFoldDB" id="A0A7X5UDL1"/>
<protein>
    <submittedName>
        <fullName evidence="2">Transcriptional regulator</fullName>
    </submittedName>
</protein>
<dbReference type="EMBL" id="JAARLZ010000013">
    <property type="protein sequence ID" value="NII08534.1"/>
    <property type="molecule type" value="Genomic_DNA"/>
</dbReference>
<dbReference type="PROSITE" id="PS50943">
    <property type="entry name" value="HTH_CROC1"/>
    <property type="match status" value="1"/>
</dbReference>
<evidence type="ECO:0000313" key="3">
    <source>
        <dbReference type="Proteomes" id="UP000490980"/>
    </source>
</evidence>
<comment type="caution">
    <text evidence="2">The sequence shown here is derived from an EMBL/GenBank/DDBJ whole genome shotgun (WGS) entry which is preliminary data.</text>
</comment>
<dbReference type="SUPFAM" id="SSF47413">
    <property type="entry name" value="lambda repressor-like DNA-binding domains"/>
    <property type="match status" value="1"/>
</dbReference>
<feature type="domain" description="HTH cro/C1-type" evidence="1">
    <location>
        <begin position="57"/>
        <end position="95"/>
    </location>
</feature>
<reference evidence="2 3" key="1">
    <citation type="submission" date="2020-03" db="EMBL/GenBank/DDBJ databases">
        <authorList>
            <person name="Lai Q."/>
        </authorList>
    </citation>
    <scope>NUCLEOTIDE SEQUENCE [LARGE SCALE GENOMIC DNA]</scope>
    <source>
        <strain evidence="2 3">CCUG 25036</strain>
    </source>
</reference>
<organism evidence="2 3">
    <name type="scientific">Luteibacter anthropi</name>
    <dbReference type="NCBI Taxonomy" id="564369"/>
    <lineage>
        <taxon>Bacteria</taxon>
        <taxon>Pseudomonadati</taxon>
        <taxon>Pseudomonadota</taxon>
        <taxon>Gammaproteobacteria</taxon>
        <taxon>Lysobacterales</taxon>
        <taxon>Rhodanobacteraceae</taxon>
        <taxon>Luteibacter</taxon>
    </lineage>
</organism>
<dbReference type="InterPro" id="IPR010982">
    <property type="entry name" value="Lambda_DNA-bd_dom_sf"/>
</dbReference>
<accession>A0A7X5UDL1</accession>
<gene>
    <name evidence="2" type="ORF">HBF25_19295</name>
</gene>
<evidence type="ECO:0000259" key="1">
    <source>
        <dbReference type="PROSITE" id="PS50943"/>
    </source>
</evidence>
<keyword evidence="3" id="KW-1185">Reference proteome</keyword>
<sequence>MYHFIESGLSNIWLRNGYTEENSPYGPTVAFEDIFGLHRAIAHALIERNGVLAGEEIRFLRQHMELSQESLGNLIGIGVQSVALWEKNRSRITATAEKLLRLIVRGHLSGNATIRRAIDALNHLDATAHADKLVFETQGGGWHVA</sequence>
<dbReference type="GO" id="GO:0003677">
    <property type="term" value="F:DNA binding"/>
    <property type="evidence" value="ECO:0007669"/>
    <property type="project" value="InterPro"/>
</dbReference>
<evidence type="ECO:0000313" key="2">
    <source>
        <dbReference type="EMBL" id="NII08534.1"/>
    </source>
</evidence>
<dbReference type="Proteomes" id="UP000490980">
    <property type="component" value="Unassembled WGS sequence"/>
</dbReference>
<name>A0A7X5UDL1_9GAMM</name>
<dbReference type="RefSeq" id="WP_166951527.1">
    <property type="nucleotide sequence ID" value="NZ_JAARLZ010000013.1"/>
</dbReference>
<dbReference type="CDD" id="cd00093">
    <property type="entry name" value="HTH_XRE"/>
    <property type="match status" value="1"/>
</dbReference>
<proteinExistence type="predicted"/>